<dbReference type="Pfam" id="PF13448">
    <property type="entry name" value="DUF4114"/>
    <property type="match status" value="1"/>
</dbReference>
<feature type="chain" id="PRO_5035180593" evidence="1">
    <location>
        <begin position="27"/>
        <end position="287"/>
    </location>
</feature>
<dbReference type="InterPro" id="IPR013424">
    <property type="entry name" value="Ice-binding_C"/>
</dbReference>
<accession>A0A8J6XST7</accession>
<reference evidence="4" key="1">
    <citation type="submission" date="2020-09" db="EMBL/GenBank/DDBJ databases">
        <title>Iningainema tapete sp. nov. (Scytonemataceae, Cyanobacteria) from greenhouses in central Florida (USA) produces two types of nodularin with biosynthetic potential for microcystin-LR and anabaenopeptins.</title>
        <authorList>
            <person name="Berthold D.E."/>
            <person name="Lefler F.W."/>
            <person name="Huang I.-S."/>
            <person name="Abdulla H."/>
            <person name="Zimba P.V."/>
            <person name="Laughinghouse H.D. IV."/>
        </authorList>
    </citation>
    <scope>NUCLEOTIDE SEQUENCE</scope>
    <source>
        <strain evidence="4">BLCCT55</strain>
    </source>
</reference>
<dbReference type="Proteomes" id="UP000629098">
    <property type="component" value="Unassembled WGS sequence"/>
</dbReference>
<organism evidence="4 5">
    <name type="scientific">Iningainema tapete BLCC-T55</name>
    <dbReference type="NCBI Taxonomy" id="2748662"/>
    <lineage>
        <taxon>Bacteria</taxon>
        <taxon>Bacillati</taxon>
        <taxon>Cyanobacteriota</taxon>
        <taxon>Cyanophyceae</taxon>
        <taxon>Nostocales</taxon>
        <taxon>Scytonemataceae</taxon>
        <taxon>Iningainema tapete</taxon>
    </lineage>
</organism>
<evidence type="ECO:0000313" key="4">
    <source>
        <dbReference type="EMBL" id="MBD2777709.1"/>
    </source>
</evidence>
<evidence type="ECO:0000256" key="1">
    <source>
        <dbReference type="SAM" id="SignalP"/>
    </source>
</evidence>
<keyword evidence="5" id="KW-1185">Reference proteome</keyword>
<proteinExistence type="predicted"/>
<dbReference type="EMBL" id="JACXAE010000117">
    <property type="protein sequence ID" value="MBD2777709.1"/>
    <property type="molecule type" value="Genomic_DNA"/>
</dbReference>
<evidence type="ECO:0000259" key="2">
    <source>
        <dbReference type="Pfam" id="PF07589"/>
    </source>
</evidence>
<sequence>MNKKLLSGLFAAVTLTGISVMGSANAASLKNADEWNNLTQHQVNSKSTDNSGFQALIPNFQQYVQKEGIAIPENKLTKLDPTKLQLKSDHNVRVWFLNEGAAYKNQLAFEAINGSSYQKGMIFKDASCQDGNQCEKPSSDGKLNVGDYVDLGNLSAGTLLNFWLKANGASPKAVDGTDPTTNTKNIYGADATQNPDTMEHVIAAYDFDGYLLIGFEDLFGTKGWTGNGNNGIGSDRDFNDLVFVVDVGKDNIASVPEPATVAALLGVGAFGMVKSRRRRQTKIEETA</sequence>
<feature type="domain" description="Ice-binding protein C-terminal" evidence="2">
    <location>
        <begin position="254"/>
        <end position="278"/>
    </location>
</feature>
<dbReference type="NCBIfam" id="TIGR02595">
    <property type="entry name" value="PEP_CTERM"/>
    <property type="match status" value="1"/>
</dbReference>
<name>A0A8J6XST7_9CYAN</name>
<protein>
    <submittedName>
        <fullName evidence="4">DUF4114 domain-containing protein</fullName>
    </submittedName>
</protein>
<feature type="domain" description="DUF4114" evidence="3">
    <location>
        <begin position="155"/>
        <end position="247"/>
    </location>
</feature>
<dbReference type="RefSeq" id="WP_190836779.1">
    <property type="nucleotide sequence ID" value="NZ_CAWPPI010000117.1"/>
</dbReference>
<keyword evidence="1" id="KW-0732">Signal</keyword>
<dbReference type="Pfam" id="PF07589">
    <property type="entry name" value="PEP-CTERM"/>
    <property type="match status" value="1"/>
</dbReference>
<evidence type="ECO:0000259" key="3">
    <source>
        <dbReference type="Pfam" id="PF13448"/>
    </source>
</evidence>
<comment type="caution">
    <text evidence="4">The sequence shown here is derived from an EMBL/GenBank/DDBJ whole genome shotgun (WGS) entry which is preliminary data.</text>
</comment>
<dbReference type="AlphaFoldDB" id="A0A8J6XST7"/>
<dbReference type="InterPro" id="IPR025193">
    <property type="entry name" value="DUF4114"/>
</dbReference>
<feature type="signal peptide" evidence="1">
    <location>
        <begin position="1"/>
        <end position="26"/>
    </location>
</feature>
<evidence type="ECO:0000313" key="5">
    <source>
        <dbReference type="Proteomes" id="UP000629098"/>
    </source>
</evidence>
<gene>
    <name evidence="4" type="ORF">ICL16_38135</name>
</gene>